<feature type="region of interest" description="Disordered" evidence="9">
    <location>
        <begin position="27"/>
        <end position="51"/>
    </location>
</feature>
<dbReference type="PANTHER" id="PTHR11089:SF30">
    <property type="entry name" value="GUANINE NUCLEOTIDE-BINDING PROTEIN-LIKE 3 HOMOLOG"/>
    <property type="match status" value="1"/>
</dbReference>
<dbReference type="InterPro" id="IPR050755">
    <property type="entry name" value="TRAFAC_YlqF/YawG_RiboMat"/>
</dbReference>
<dbReference type="GO" id="GO:0005525">
    <property type="term" value="F:GTP binding"/>
    <property type="evidence" value="ECO:0007669"/>
    <property type="project" value="UniProtKB-KW"/>
</dbReference>
<evidence type="ECO:0000256" key="6">
    <source>
        <dbReference type="ARBA" id="ARBA00059892"/>
    </source>
</evidence>
<dbReference type="FunCoup" id="A0A7R8Z031">
    <property type="interactions" value="1700"/>
</dbReference>
<name>A0A7R8Z031_HERIL</name>
<feature type="region of interest" description="Disordered" evidence="9">
    <location>
        <begin position="480"/>
        <end position="543"/>
    </location>
</feature>
<dbReference type="EMBL" id="LR899014">
    <property type="protein sequence ID" value="CAD7092214.1"/>
    <property type="molecule type" value="Genomic_DNA"/>
</dbReference>
<evidence type="ECO:0000256" key="2">
    <source>
        <dbReference type="ARBA" id="ARBA00022741"/>
    </source>
</evidence>
<dbReference type="PROSITE" id="PS51721">
    <property type="entry name" value="G_CP"/>
    <property type="match status" value="1"/>
</dbReference>
<dbReference type="InParanoid" id="A0A7R8Z031"/>
<dbReference type="Gene3D" id="1.10.1580.10">
    <property type="match status" value="1"/>
</dbReference>
<dbReference type="CDD" id="cd04178">
    <property type="entry name" value="Nucleostemin_like"/>
    <property type="match status" value="1"/>
</dbReference>
<dbReference type="PANTHER" id="PTHR11089">
    <property type="entry name" value="GTP-BINDING PROTEIN-RELATED"/>
    <property type="match status" value="1"/>
</dbReference>
<dbReference type="PRINTS" id="PR00326">
    <property type="entry name" value="GTP1OBG"/>
</dbReference>
<evidence type="ECO:0000256" key="3">
    <source>
        <dbReference type="ARBA" id="ARBA00023054"/>
    </source>
</evidence>
<feature type="compositionally biased region" description="Basic and acidic residues" evidence="9">
    <location>
        <begin position="503"/>
        <end position="514"/>
    </location>
</feature>
<evidence type="ECO:0000256" key="1">
    <source>
        <dbReference type="ARBA" id="ARBA00004604"/>
    </source>
</evidence>
<dbReference type="Gene3D" id="3.40.50.300">
    <property type="entry name" value="P-loop containing nucleotide triphosphate hydrolases"/>
    <property type="match status" value="1"/>
</dbReference>
<comment type="function">
    <text evidence="6">May play a role in regulating cellular proliferation.</text>
</comment>
<dbReference type="Proteomes" id="UP000594454">
    <property type="component" value="Chromosome 6"/>
</dbReference>
<evidence type="ECO:0000256" key="8">
    <source>
        <dbReference type="SAM" id="Coils"/>
    </source>
</evidence>
<keyword evidence="12" id="KW-1185">Reference proteome</keyword>
<dbReference type="InterPro" id="IPR023179">
    <property type="entry name" value="GTP-bd_ortho_bundle_sf"/>
</dbReference>
<dbReference type="GO" id="GO:0005730">
    <property type="term" value="C:nucleolus"/>
    <property type="evidence" value="ECO:0007669"/>
    <property type="project" value="UniProtKB-SubCell"/>
</dbReference>
<proteinExistence type="predicted"/>
<keyword evidence="2" id="KW-0547">Nucleotide-binding</keyword>
<dbReference type="FunFam" id="3.40.50.300:FF:000571">
    <property type="entry name" value="Guanine nucleotide-binding protein-like NSN1"/>
    <property type="match status" value="1"/>
</dbReference>
<organism evidence="11 12">
    <name type="scientific">Hermetia illucens</name>
    <name type="common">Black soldier fly</name>
    <dbReference type="NCBI Taxonomy" id="343691"/>
    <lineage>
        <taxon>Eukaryota</taxon>
        <taxon>Metazoa</taxon>
        <taxon>Ecdysozoa</taxon>
        <taxon>Arthropoda</taxon>
        <taxon>Hexapoda</taxon>
        <taxon>Insecta</taxon>
        <taxon>Pterygota</taxon>
        <taxon>Neoptera</taxon>
        <taxon>Endopterygota</taxon>
        <taxon>Diptera</taxon>
        <taxon>Brachycera</taxon>
        <taxon>Stratiomyomorpha</taxon>
        <taxon>Stratiomyidae</taxon>
        <taxon>Hermetiinae</taxon>
        <taxon>Hermetia</taxon>
    </lineage>
</organism>
<keyword evidence="3 8" id="KW-0175">Coiled coil</keyword>
<evidence type="ECO:0000256" key="7">
    <source>
        <dbReference type="ARBA" id="ARBA00069022"/>
    </source>
</evidence>
<dbReference type="InterPro" id="IPR006073">
    <property type="entry name" value="GTP-bd"/>
</dbReference>
<dbReference type="Pfam" id="PF01926">
    <property type="entry name" value="MMR_HSR1"/>
    <property type="match status" value="1"/>
</dbReference>
<feature type="coiled-coil region" evidence="8">
    <location>
        <begin position="60"/>
        <end position="93"/>
    </location>
</feature>
<feature type="domain" description="CP-type G" evidence="10">
    <location>
        <begin position="140"/>
        <end position="324"/>
    </location>
</feature>
<dbReference type="InterPro" id="IPR014813">
    <property type="entry name" value="Gnl3_N_dom"/>
</dbReference>
<evidence type="ECO:0000256" key="5">
    <source>
        <dbReference type="ARBA" id="ARBA00023242"/>
    </source>
</evidence>
<dbReference type="InterPro" id="IPR030378">
    <property type="entry name" value="G_CP_dom"/>
</dbReference>
<accession>A0A7R8Z031</accession>
<dbReference type="Pfam" id="PF08701">
    <property type="entry name" value="GN3L_Grn1"/>
    <property type="match status" value="1"/>
</dbReference>
<sequence length="578" mass="65414">MALKRLKTKKSKRLPARQKYKILKKVREHNRKVRKEAKKQNKGKSKKAKLIQIPNICPFKEEILKDVEQAKKQQEAERQRRREEMQKLREETKAKTLVDMVNTAEMRGSVYETMHDDGEAEEEKIYDGNNKKENSLKAFFKEFRKVIETADVVLEVVDARDPLGTRCVEVEKAVRNAGGQKRIVLILNKADLVPKENLKKWLTYFRKRGPVLPFKASTQDQASKLGRRKFKDMNSNKGMQGSVCIGAELLMSVLGNYCRNKGIKTSIRVGIVGIPNVGKSSIINSLIRGKACSVGCTPGVTRALQEVELDSKIKLIDSPGIVFSNASSSDKCAPAILKNAQRISDVKDPFSIAEEVLKRASKEYFCKLYDITNYNSYEEFFAKKAKRTGKFLKGGIPDTEAAARGVLIDWNTGKIKYCTQPPEDENEASAHISAEIVSSEMREFEIDNFEEMETDIINKFETKAEDVMEIASTGPVVMKTPEPTIIETEEEESSAPKMKKRKANDDGGEKEKADPSTLLDGNQTINKSMKQAQKKKKKQMLRNEKKVSAVADVLENFTFGTKADEKYDFETDYTMKDE</sequence>
<dbReference type="InterPro" id="IPR027417">
    <property type="entry name" value="P-loop_NTPase"/>
</dbReference>
<dbReference type="OMA" id="NWIKYFR"/>
<feature type="compositionally biased region" description="Basic residues" evidence="9">
    <location>
        <begin position="27"/>
        <end position="49"/>
    </location>
</feature>
<dbReference type="GO" id="GO:0050793">
    <property type="term" value="P:regulation of developmental process"/>
    <property type="evidence" value="ECO:0007669"/>
    <property type="project" value="UniProtKB-ARBA"/>
</dbReference>
<reference evidence="11 12" key="1">
    <citation type="submission" date="2020-11" db="EMBL/GenBank/DDBJ databases">
        <authorList>
            <person name="Wallbank WR R."/>
            <person name="Pardo Diaz C."/>
            <person name="Kozak K."/>
            <person name="Martin S."/>
            <person name="Jiggins C."/>
            <person name="Moest M."/>
            <person name="Warren A I."/>
            <person name="Generalovic N T."/>
            <person name="Byers J.R.P. K."/>
            <person name="Montejo-Kovacevich G."/>
            <person name="Yen C E."/>
        </authorList>
    </citation>
    <scope>NUCLEOTIDE SEQUENCE [LARGE SCALE GENOMIC DNA]</scope>
</reference>
<evidence type="ECO:0000256" key="9">
    <source>
        <dbReference type="SAM" id="MobiDB-lite"/>
    </source>
</evidence>
<evidence type="ECO:0000256" key="4">
    <source>
        <dbReference type="ARBA" id="ARBA00023134"/>
    </source>
</evidence>
<gene>
    <name evidence="11" type="ORF">HERILL_LOCUS14591</name>
</gene>
<keyword evidence="5" id="KW-0539">Nucleus</keyword>
<protein>
    <recommendedName>
        <fullName evidence="7">Guanine nucleotide-binding protein-like 3 homolog</fullName>
    </recommendedName>
</protein>
<dbReference type="SUPFAM" id="SSF52540">
    <property type="entry name" value="P-loop containing nucleoside triphosphate hydrolases"/>
    <property type="match status" value="1"/>
</dbReference>
<comment type="subcellular location">
    <subcellularLocation>
        <location evidence="1">Nucleus</location>
        <location evidence="1">Nucleolus</location>
    </subcellularLocation>
</comment>
<keyword evidence="4" id="KW-0342">GTP-binding</keyword>
<dbReference type="AlphaFoldDB" id="A0A7R8Z031"/>
<dbReference type="FunFam" id="1.10.1580.10:FF:000002">
    <property type="entry name" value="Guanine nucleotide-binding protein-like 3 (nucleolar)-like"/>
    <property type="match status" value="1"/>
</dbReference>
<dbReference type="OrthoDB" id="444945at2759"/>
<evidence type="ECO:0000259" key="10">
    <source>
        <dbReference type="PROSITE" id="PS51721"/>
    </source>
</evidence>
<dbReference type="GO" id="GO:0051239">
    <property type="term" value="P:regulation of multicellular organismal process"/>
    <property type="evidence" value="ECO:0007669"/>
    <property type="project" value="UniProtKB-ARBA"/>
</dbReference>
<evidence type="ECO:0000313" key="11">
    <source>
        <dbReference type="EMBL" id="CAD7092214.1"/>
    </source>
</evidence>
<evidence type="ECO:0000313" key="12">
    <source>
        <dbReference type="Proteomes" id="UP000594454"/>
    </source>
</evidence>